<accession>A0A1Z5T5I7</accession>
<proteinExistence type="predicted"/>
<evidence type="ECO:0000313" key="2">
    <source>
        <dbReference type="EMBL" id="OTA31265.1"/>
    </source>
</evidence>
<dbReference type="Proteomes" id="UP000194280">
    <property type="component" value="Unassembled WGS sequence"/>
</dbReference>
<dbReference type="AlphaFoldDB" id="A0A1Z5T5I7"/>
<feature type="compositionally biased region" description="Polar residues" evidence="1">
    <location>
        <begin position="115"/>
        <end position="132"/>
    </location>
</feature>
<keyword evidence="3" id="KW-1185">Reference proteome</keyword>
<comment type="caution">
    <text evidence="2">The sequence shown here is derived from an EMBL/GenBank/DDBJ whole genome shotgun (WGS) entry which is preliminary data.</text>
</comment>
<feature type="region of interest" description="Disordered" evidence="1">
    <location>
        <begin position="111"/>
        <end position="154"/>
    </location>
</feature>
<name>A0A1Z5T5I7_HORWE</name>
<sequence length="214" mass="23296">MSLRLSHLIKRTVKTTPRPVFTPTANQTPSLTLFNKPLRKFASYRSVSEDGVIVISASKIPRLPRSGINPQQGQGLCVDLRDGLSEDECKDVATQIETRITEAVAAAYAARSRAHSPQQQVSTDPASGSRAASTEPPTPPAGQQQEPGSEEAESAVYTCLTYRPPHPKFPGIEGTAIIDVRVYSDEDMLPVLVELRDADARITSVFERPEIIDS</sequence>
<gene>
    <name evidence="2" type="ORF">BTJ68_09117</name>
</gene>
<evidence type="ECO:0000313" key="3">
    <source>
        <dbReference type="Proteomes" id="UP000194280"/>
    </source>
</evidence>
<organism evidence="2 3">
    <name type="scientific">Hortaea werneckii EXF-2000</name>
    <dbReference type="NCBI Taxonomy" id="1157616"/>
    <lineage>
        <taxon>Eukaryota</taxon>
        <taxon>Fungi</taxon>
        <taxon>Dikarya</taxon>
        <taxon>Ascomycota</taxon>
        <taxon>Pezizomycotina</taxon>
        <taxon>Dothideomycetes</taxon>
        <taxon>Dothideomycetidae</taxon>
        <taxon>Mycosphaerellales</taxon>
        <taxon>Teratosphaeriaceae</taxon>
        <taxon>Hortaea</taxon>
    </lineage>
</organism>
<dbReference type="OrthoDB" id="3939839at2759"/>
<evidence type="ECO:0000256" key="1">
    <source>
        <dbReference type="SAM" id="MobiDB-lite"/>
    </source>
</evidence>
<dbReference type="InParanoid" id="A0A1Z5T5I7"/>
<dbReference type="EMBL" id="MUNK01000118">
    <property type="protein sequence ID" value="OTA31265.1"/>
    <property type="molecule type" value="Genomic_DNA"/>
</dbReference>
<protein>
    <submittedName>
        <fullName evidence="2">Uncharacterized protein</fullName>
    </submittedName>
</protein>
<dbReference type="VEuPathDB" id="FungiDB:BTJ68_09117"/>
<reference evidence="2 3" key="1">
    <citation type="submission" date="2017-01" db="EMBL/GenBank/DDBJ databases">
        <title>The recent genome duplication of the halophilic yeast Hortaea werneckii: insights from long-read sequencing.</title>
        <authorList>
            <person name="Sinha S."/>
            <person name="Flibotte S."/>
            <person name="Neira M."/>
            <person name="Lenassi M."/>
            <person name="Gostincar C."/>
            <person name="Stajich J.E."/>
            <person name="Nislow C.E."/>
        </authorList>
    </citation>
    <scope>NUCLEOTIDE SEQUENCE [LARGE SCALE GENOMIC DNA]</scope>
    <source>
        <strain evidence="2 3">EXF-2000</strain>
    </source>
</reference>